<dbReference type="EMBL" id="JACIES010000003">
    <property type="protein sequence ID" value="MBB4025710.1"/>
    <property type="molecule type" value="Genomic_DNA"/>
</dbReference>
<dbReference type="SUPFAM" id="SSF54184">
    <property type="entry name" value="Penicillin-binding protein 2x (pbp-2x), c-terminal domain"/>
    <property type="match status" value="1"/>
</dbReference>
<keyword evidence="4" id="KW-1133">Transmembrane helix</keyword>
<dbReference type="InterPro" id="IPR001460">
    <property type="entry name" value="PCN-bd_Tpept"/>
</dbReference>
<dbReference type="Gene3D" id="3.30.450.330">
    <property type="match status" value="1"/>
</dbReference>
<comment type="subcellular location">
    <subcellularLocation>
        <location evidence="1">Membrane</location>
    </subcellularLocation>
</comment>
<dbReference type="GO" id="GO:0008658">
    <property type="term" value="F:penicillin binding"/>
    <property type="evidence" value="ECO:0007669"/>
    <property type="project" value="InterPro"/>
</dbReference>
<keyword evidence="2" id="KW-0378">Hydrolase</keyword>
<keyword evidence="4" id="KW-0812">Transmembrane</keyword>
<dbReference type="PANTHER" id="PTHR30627:SF1">
    <property type="entry name" value="PEPTIDOGLYCAN D,D-TRANSPEPTIDASE FTSI"/>
    <property type="match status" value="1"/>
</dbReference>
<sequence length="705" mass="78471">MAASIKHELAGRLGLVYLIVMVIAAFIVVKALHVQIWEGDKWRKMGRSVSFKDFEVAPNRGNIYADDGRILASSVPYYSLRLDCKAIPDTLFRKKVDSLSMMLSRFFKDAPTVEYRKKLWQGKYGAKPNRYLLVNKKKISYTDLLEVKKFPIFRERGTKSGLILERENVRLQPHRDLAYRTIGYLNEAKDGSFEGRVGIEGAFEKQLRGEPGRSIRQMMSGRWVSVTVDDPVDGNDVVTTINVECQDIVQGALTRQLEHYKASAGTAILMDVKTGDIKAIANVSKTATGYREVLNNAIGDAAEPGSVIKAATMVALLEDGYVHPEDTVDLGKGIYTHNGVTLKEARSPIGKVTVQGIFERSLNGITELVYEHYRQQPEKFVNRWYAMGLNKKVGIELAGEADPYIKYPGDKTWSGTTLRWMSFGYELKITPLQVLAFYNALANDGKRMKPRIVKEIRNGSRVVERFEPEVVSSHICSRQTVAYMKQMMEGVVENGSAKNLKNAACKIAGKTGTAKVAAGSKGYNSEPKYRASFVGYFPADKPMYSCIVVVDNPSRSVGYYGNVVSGSVFKEIADKIYTMASLMGDNNEDEEEKDETLPISQNGLKSDFLEIYDELGINVTEDEAERADWVMTSRDKEGTEFVLKARSVDMTLVPNVKGMGLRDALYLLENSGLKVGVSGVGTVSQQSLTPGGRVRRGSYVHIELR</sequence>
<dbReference type="GO" id="GO:0004180">
    <property type="term" value="F:carboxypeptidase activity"/>
    <property type="evidence" value="ECO:0007669"/>
    <property type="project" value="UniProtKB-KW"/>
</dbReference>
<dbReference type="InterPro" id="IPR005311">
    <property type="entry name" value="PBP_dimer"/>
</dbReference>
<dbReference type="Gene3D" id="3.40.710.10">
    <property type="entry name" value="DD-peptidase/beta-lactamase superfamily"/>
    <property type="match status" value="1"/>
</dbReference>
<protein>
    <submittedName>
        <fullName evidence="6">Cell division protein FtsI (Penicillin-binding protein 3)</fullName>
    </submittedName>
</protein>
<dbReference type="InterPro" id="IPR050515">
    <property type="entry name" value="Beta-lactam/transpept"/>
</dbReference>
<dbReference type="PANTHER" id="PTHR30627">
    <property type="entry name" value="PEPTIDOGLYCAN D,D-TRANSPEPTIDASE"/>
    <property type="match status" value="1"/>
</dbReference>
<evidence type="ECO:0000313" key="6">
    <source>
        <dbReference type="EMBL" id="MBB4025710.1"/>
    </source>
</evidence>
<reference evidence="6 7" key="1">
    <citation type="submission" date="2020-08" db="EMBL/GenBank/DDBJ databases">
        <title>Genomic Encyclopedia of Type Strains, Phase IV (KMG-IV): sequencing the most valuable type-strain genomes for metagenomic binning, comparative biology and taxonomic classification.</title>
        <authorList>
            <person name="Goeker M."/>
        </authorList>
    </citation>
    <scope>NUCLEOTIDE SEQUENCE [LARGE SCALE GENOMIC DNA]</scope>
    <source>
        <strain evidence="6 7">DSM 105721</strain>
    </source>
</reference>
<dbReference type="Pfam" id="PF03793">
    <property type="entry name" value="PASTA"/>
    <property type="match status" value="1"/>
</dbReference>
<proteinExistence type="predicted"/>
<name>A0A7W6HVU2_9BACT</name>
<evidence type="ECO:0000313" key="7">
    <source>
        <dbReference type="Proteomes" id="UP000546007"/>
    </source>
</evidence>
<keyword evidence="2" id="KW-0645">Protease</keyword>
<dbReference type="InterPro" id="IPR036138">
    <property type="entry name" value="PBP_dimer_sf"/>
</dbReference>
<evidence type="ECO:0000256" key="1">
    <source>
        <dbReference type="ARBA" id="ARBA00004370"/>
    </source>
</evidence>
<keyword evidence="6" id="KW-0132">Cell division</keyword>
<evidence type="ECO:0000256" key="3">
    <source>
        <dbReference type="ARBA" id="ARBA00023136"/>
    </source>
</evidence>
<dbReference type="Pfam" id="PF00905">
    <property type="entry name" value="Transpeptidase"/>
    <property type="match status" value="1"/>
</dbReference>
<evidence type="ECO:0000259" key="5">
    <source>
        <dbReference type="PROSITE" id="PS51178"/>
    </source>
</evidence>
<feature type="transmembrane region" description="Helical" evidence="4">
    <location>
        <begin position="15"/>
        <end position="37"/>
    </location>
</feature>
<feature type="domain" description="PASTA" evidence="5">
    <location>
        <begin position="647"/>
        <end position="705"/>
    </location>
</feature>
<gene>
    <name evidence="6" type="ORF">GGR14_001494</name>
</gene>
<dbReference type="CDD" id="cd06575">
    <property type="entry name" value="PASTA_Pbp2x-like_2"/>
    <property type="match status" value="1"/>
</dbReference>
<evidence type="ECO:0000256" key="2">
    <source>
        <dbReference type="ARBA" id="ARBA00022645"/>
    </source>
</evidence>
<dbReference type="Proteomes" id="UP000546007">
    <property type="component" value="Unassembled WGS sequence"/>
</dbReference>
<dbReference type="Pfam" id="PF03717">
    <property type="entry name" value="PBP_dimer"/>
    <property type="match status" value="1"/>
</dbReference>
<keyword evidence="2" id="KW-0121">Carboxypeptidase</keyword>
<organism evidence="6 7">
    <name type="scientific">Butyricimonas faecihominis</name>
    <dbReference type="NCBI Taxonomy" id="1472416"/>
    <lineage>
        <taxon>Bacteria</taxon>
        <taxon>Pseudomonadati</taxon>
        <taxon>Bacteroidota</taxon>
        <taxon>Bacteroidia</taxon>
        <taxon>Bacteroidales</taxon>
        <taxon>Odoribacteraceae</taxon>
        <taxon>Butyricimonas</taxon>
    </lineage>
</organism>
<comment type="caution">
    <text evidence="6">The sequence shown here is derived from an EMBL/GenBank/DDBJ whole genome shotgun (WGS) entry which is preliminary data.</text>
</comment>
<dbReference type="GeneID" id="93100227"/>
<keyword evidence="3 4" id="KW-0472">Membrane</keyword>
<dbReference type="Gene3D" id="3.30.10.20">
    <property type="match status" value="1"/>
</dbReference>
<dbReference type="InterPro" id="IPR005543">
    <property type="entry name" value="PASTA_dom"/>
</dbReference>
<dbReference type="SUPFAM" id="SSF56601">
    <property type="entry name" value="beta-lactamase/transpeptidase-like"/>
    <property type="match status" value="1"/>
</dbReference>
<dbReference type="InterPro" id="IPR012338">
    <property type="entry name" value="Beta-lactam/transpept-like"/>
</dbReference>
<dbReference type="RefSeq" id="WP_221230309.1">
    <property type="nucleotide sequence ID" value="NZ_AP028155.1"/>
</dbReference>
<dbReference type="GO" id="GO:0005886">
    <property type="term" value="C:plasma membrane"/>
    <property type="evidence" value="ECO:0007669"/>
    <property type="project" value="TreeGrafter"/>
</dbReference>
<dbReference type="GO" id="GO:0051301">
    <property type="term" value="P:cell division"/>
    <property type="evidence" value="ECO:0007669"/>
    <property type="project" value="UniProtKB-KW"/>
</dbReference>
<dbReference type="SMART" id="SM00740">
    <property type="entry name" value="PASTA"/>
    <property type="match status" value="1"/>
</dbReference>
<keyword evidence="6" id="KW-0131">Cell cycle</keyword>
<accession>A0A7W6HVU2</accession>
<dbReference type="PROSITE" id="PS51178">
    <property type="entry name" value="PASTA"/>
    <property type="match status" value="1"/>
</dbReference>
<dbReference type="AlphaFoldDB" id="A0A7W6HVU2"/>
<dbReference type="SUPFAM" id="SSF56519">
    <property type="entry name" value="Penicillin binding protein dimerisation domain"/>
    <property type="match status" value="1"/>
</dbReference>
<dbReference type="GO" id="GO:0071555">
    <property type="term" value="P:cell wall organization"/>
    <property type="evidence" value="ECO:0007669"/>
    <property type="project" value="TreeGrafter"/>
</dbReference>
<keyword evidence="7" id="KW-1185">Reference proteome</keyword>
<evidence type="ECO:0000256" key="4">
    <source>
        <dbReference type="SAM" id="Phobius"/>
    </source>
</evidence>
<dbReference type="Gene3D" id="3.90.1310.10">
    <property type="entry name" value="Penicillin-binding protein 2a (Domain 2)"/>
    <property type="match status" value="1"/>
</dbReference>